<dbReference type="OrthoDB" id="3826091at2"/>
<keyword evidence="3" id="KW-1185">Reference proteome</keyword>
<dbReference type="EMBL" id="SMKX01000179">
    <property type="protein sequence ID" value="TDD46212.1"/>
    <property type="molecule type" value="Genomic_DNA"/>
</dbReference>
<protein>
    <submittedName>
        <fullName evidence="2">Uncharacterized protein</fullName>
    </submittedName>
</protein>
<keyword evidence="1" id="KW-0812">Transmembrane</keyword>
<dbReference type="RefSeq" id="WP_132176128.1">
    <property type="nucleotide sequence ID" value="NZ_SMKX01000179.1"/>
</dbReference>
<dbReference type="Proteomes" id="UP000295124">
    <property type="component" value="Unassembled WGS sequence"/>
</dbReference>
<dbReference type="AlphaFoldDB" id="A0A4R4YRM0"/>
<sequence length="170" mass="17807">MTPRSLSRFGGALLVVGLVASAFFVLQLVSDQPREPAPPGNGGVVQLRHDGLTISTTAVRQDADCSANDATGADIPLEVPSRPELITGGTTKRKYHVIAHSVVAVPPQAVTVTCTNAGDTIAYFVGDRAARAAIFRLPLLVQAAGLFGVGTLIAVTLIAVELIRRRRARS</sequence>
<keyword evidence="1" id="KW-1133">Transmembrane helix</keyword>
<accession>A0A4R4YRM0</accession>
<gene>
    <name evidence="2" type="ORF">E1263_36990</name>
</gene>
<name>A0A4R4YRM0_9ACTN</name>
<keyword evidence="1" id="KW-0472">Membrane</keyword>
<feature type="transmembrane region" description="Helical" evidence="1">
    <location>
        <begin position="139"/>
        <end position="163"/>
    </location>
</feature>
<evidence type="ECO:0000313" key="3">
    <source>
        <dbReference type="Proteomes" id="UP000295124"/>
    </source>
</evidence>
<organism evidence="2 3">
    <name type="scientific">Kribbella antibiotica</name>
    <dbReference type="NCBI Taxonomy" id="190195"/>
    <lineage>
        <taxon>Bacteria</taxon>
        <taxon>Bacillati</taxon>
        <taxon>Actinomycetota</taxon>
        <taxon>Actinomycetes</taxon>
        <taxon>Propionibacteriales</taxon>
        <taxon>Kribbellaceae</taxon>
        <taxon>Kribbella</taxon>
    </lineage>
</organism>
<proteinExistence type="predicted"/>
<evidence type="ECO:0000313" key="2">
    <source>
        <dbReference type="EMBL" id="TDD46212.1"/>
    </source>
</evidence>
<feature type="transmembrane region" description="Helical" evidence="1">
    <location>
        <begin position="12"/>
        <end position="30"/>
    </location>
</feature>
<comment type="caution">
    <text evidence="2">The sequence shown here is derived from an EMBL/GenBank/DDBJ whole genome shotgun (WGS) entry which is preliminary data.</text>
</comment>
<reference evidence="2 3" key="1">
    <citation type="submission" date="2019-03" db="EMBL/GenBank/DDBJ databases">
        <title>Draft genome sequences of novel Actinobacteria.</title>
        <authorList>
            <person name="Sahin N."/>
            <person name="Ay H."/>
            <person name="Saygin H."/>
        </authorList>
    </citation>
    <scope>NUCLEOTIDE SEQUENCE [LARGE SCALE GENOMIC DNA]</scope>
    <source>
        <strain evidence="2 3">JCM 13523</strain>
    </source>
</reference>
<evidence type="ECO:0000256" key="1">
    <source>
        <dbReference type="SAM" id="Phobius"/>
    </source>
</evidence>